<feature type="compositionally biased region" description="Polar residues" evidence="1">
    <location>
        <begin position="222"/>
        <end position="231"/>
    </location>
</feature>
<keyword evidence="4" id="KW-1185">Reference proteome</keyword>
<proteinExistence type="predicted"/>
<evidence type="ECO:0000313" key="3">
    <source>
        <dbReference type="EMBL" id="RZC79267.1"/>
    </source>
</evidence>
<dbReference type="Gramene" id="RZC79267">
    <property type="protein sequence ID" value="RZC79267"/>
    <property type="gene ID" value="C5167_003467"/>
</dbReference>
<organism evidence="3 4">
    <name type="scientific">Papaver somniferum</name>
    <name type="common">Opium poppy</name>
    <dbReference type="NCBI Taxonomy" id="3469"/>
    <lineage>
        <taxon>Eukaryota</taxon>
        <taxon>Viridiplantae</taxon>
        <taxon>Streptophyta</taxon>
        <taxon>Embryophyta</taxon>
        <taxon>Tracheophyta</taxon>
        <taxon>Spermatophyta</taxon>
        <taxon>Magnoliopsida</taxon>
        <taxon>Ranunculales</taxon>
        <taxon>Papaveraceae</taxon>
        <taxon>Papaveroideae</taxon>
        <taxon>Papaver</taxon>
    </lineage>
</organism>
<accession>A0A4Y7L2T4</accession>
<evidence type="ECO:0000256" key="2">
    <source>
        <dbReference type="SAM" id="Phobius"/>
    </source>
</evidence>
<gene>
    <name evidence="3" type="ORF">C5167_003467</name>
</gene>
<keyword evidence="2" id="KW-1133">Transmembrane helix</keyword>
<feature type="transmembrane region" description="Helical" evidence="2">
    <location>
        <begin position="59"/>
        <end position="79"/>
    </location>
</feature>
<keyword evidence="2" id="KW-0812">Transmembrane</keyword>
<evidence type="ECO:0000313" key="4">
    <source>
        <dbReference type="Proteomes" id="UP000316621"/>
    </source>
</evidence>
<dbReference type="AlphaFoldDB" id="A0A4Y7L2T4"/>
<feature type="region of interest" description="Disordered" evidence="1">
    <location>
        <begin position="221"/>
        <end position="251"/>
    </location>
</feature>
<evidence type="ECO:0000256" key="1">
    <source>
        <dbReference type="SAM" id="MobiDB-lite"/>
    </source>
</evidence>
<dbReference type="EMBL" id="CM010723">
    <property type="protein sequence ID" value="RZC79267.1"/>
    <property type="molecule type" value="Genomic_DNA"/>
</dbReference>
<name>A0A4Y7L2T4_PAPSO</name>
<sequence length="273" mass="32351">MKRQEWNSASGSVRGDLFVIDCVIEGWWKATQNHFEAYQKTVSQWFIDGLTKYLQEGGVSNWVIVALVLAVYTGVSFFLENLFQRNVQPQLLENENEHEQSSSEHDESQSEQEYEDAHHEWHSENEDEHHEWHSENEDEHHESHSEDEEAHSESQIRVDRHDGTIEYYHFFYAAVHDDRSFYYSWLSSEGAHYFYGRLTRDRRQYYYAHLTSDVSLRETLSHHSATKSNLGGNADHTRRSQGRKRKRVNADAEDDTEFGFVSRQRKQFRATMH</sequence>
<reference evidence="3 4" key="1">
    <citation type="journal article" date="2018" name="Science">
        <title>The opium poppy genome and morphinan production.</title>
        <authorList>
            <person name="Guo L."/>
            <person name="Winzer T."/>
            <person name="Yang X."/>
            <person name="Li Y."/>
            <person name="Ning Z."/>
            <person name="He Z."/>
            <person name="Teodor R."/>
            <person name="Lu Y."/>
            <person name="Bowser T.A."/>
            <person name="Graham I.A."/>
            <person name="Ye K."/>
        </authorList>
    </citation>
    <scope>NUCLEOTIDE SEQUENCE [LARGE SCALE GENOMIC DNA]</scope>
    <source>
        <strain evidence="4">cv. HN1</strain>
        <tissue evidence="3">Leaves</tissue>
    </source>
</reference>
<keyword evidence="2" id="KW-0472">Membrane</keyword>
<feature type="compositionally biased region" description="Basic and acidic residues" evidence="1">
    <location>
        <begin position="95"/>
        <end position="108"/>
    </location>
</feature>
<feature type="compositionally biased region" description="Basic and acidic residues" evidence="1">
    <location>
        <begin position="115"/>
        <end position="144"/>
    </location>
</feature>
<feature type="region of interest" description="Disordered" evidence="1">
    <location>
        <begin position="94"/>
        <end position="156"/>
    </location>
</feature>
<dbReference type="Proteomes" id="UP000316621">
    <property type="component" value="Chromosome 9"/>
</dbReference>
<protein>
    <submittedName>
        <fullName evidence="3">Uncharacterized protein</fullName>
    </submittedName>
</protein>